<dbReference type="AlphaFoldDB" id="A0AAJ2NRZ7"/>
<accession>A0AAJ2NRZ7</accession>
<reference evidence="1" key="1">
    <citation type="submission" date="2023-10" db="EMBL/GenBank/DDBJ databases">
        <title>Screening of Alkalihalophilus pseudofirmusBZ-TG-HK211 and Its Alleviation of Salt Stress on Rapeseed Growth.</title>
        <authorList>
            <person name="Zhao B."/>
            <person name="Guo T."/>
        </authorList>
    </citation>
    <scope>NUCLEOTIDE SEQUENCE</scope>
    <source>
        <strain evidence="1">BZ-TG-HK211</strain>
    </source>
</reference>
<evidence type="ECO:0000313" key="1">
    <source>
        <dbReference type="EMBL" id="MDV2887526.1"/>
    </source>
</evidence>
<evidence type="ECO:0000313" key="2">
    <source>
        <dbReference type="Proteomes" id="UP001285636"/>
    </source>
</evidence>
<feature type="non-terminal residue" evidence="1">
    <location>
        <position position="129"/>
    </location>
</feature>
<dbReference type="EMBL" id="JAWJAY010000133">
    <property type="protein sequence ID" value="MDV2887526.1"/>
    <property type="molecule type" value="Genomic_DNA"/>
</dbReference>
<organism evidence="1 2">
    <name type="scientific">Alkalihalophilus pseudofirmus</name>
    <name type="common">Bacillus pseudofirmus</name>
    <dbReference type="NCBI Taxonomy" id="79885"/>
    <lineage>
        <taxon>Bacteria</taxon>
        <taxon>Bacillati</taxon>
        <taxon>Bacillota</taxon>
        <taxon>Bacilli</taxon>
        <taxon>Bacillales</taxon>
        <taxon>Bacillaceae</taxon>
        <taxon>Alkalihalophilus</taxon>
    </lineage>
</organism>
<proteinExistence type="predicted"/>
<dbReference type="RefSeq" id="WP_323467772.1">
    <property type="nucleotide sequence ID" value="NZ_JAWJAY010000133.1"/>
</dbReference>
<dbReference type="Proteomes" id="UP001285636">
    <property type="component" value="Unassembled WGS sequence"/>
</dbReference>
<feature type="non-terminal residue" evidence="1">
    <location>
        <position position="1"/>
    </location>
</feature>
<sequence>LLIEYKKYFARILSAVCLNDKFLIDNIFRLLTEKLFRIITGISYPDRGERRIRKDSRQKMSNDLASFLDPRTKNNLASLYSNLSNAIHATYADPSDLYDIRRLFATPSTNITNTLVITNQLTDVFINEV</sequence>
<name>A0AAJ2NRZ7_ALKPS</name>
<protein>
    <submittedName>
        <fullName evidence="1">Uncharacterized protein</fullName>
    </submittedName>
</protein>
<comment type="caution">
    <text evidence="1">The sequence shown here is derived from an EMBL/GenBank/DDBJ whole genome shotgun (WGS) entry which is preliminary data.</text>
</comment>
<gene>
    <name evidence="1" type="ORF">RYX45_20320</name>
</gene>